<dbReference type="EMBL" id="CP115965">
    <property type="protein sequence ID" value="WZW97492.1"/>
    <property type="molecule type" value="Genomic_DNA"/>
</dbReference>
<accession>A0ABZ3C3U6</accession>
<dbReference type="RefSeq" id="WP_232549494.1">
    <property type="nucleotide sequence ID" value="NZ_CP115965.1"/>
</dbReference>
<organism evidence="2 3">
    <name type="scientific">Propioniciclava soli</name>
    <dbReference type="NCBI Taxonomy" id="2775081"/>
    <lineage>
        <taxon>Bacteria</taxon>
        <taxon>Bacillati</taxon>
        <taxon>Actinomycetota</taxon>
        <taxon>Actinomycetes</taxon>
        <taxon>Propionibacteriales</taxon>
        <taxon>Propionibacteriaceae</taxon>
        <taxon>Propioniciclava</taxon>
    </lineage>
</organism>
<name>A0ABZ3C3U6_9ACTN</name>
<keyword evidence="3" id="KW-1185">Reference proteome</keyword>
<dbReference type="InterPro" id="IPR018449">
    <property type="entry name" value="NIL_domain"/>
</dbReference>
<feature type="domain" description="NIL" evidence="1">
    <location>
        <begin position="3"/>
        <end position="70"/>
    </location>
</feature>
<dbReference type="SUPFAM" id="SSF55021">
    <property type="entry name" value="ACT-like"/>
    <property type="match status" value="1"/>
</dbReference>
<evidence type="ECO:0000313" key="2">
    <source>
        <dbReference type="EMBL" id="WZW97492.1"/>
    </source>
</evidence>
<dbReference type="Proteomes" id="UP001434337">
    <property type="component" value="Chromosome"/>
</dbReference>
<protein>
    <submittedName>
        <fullName evidence="2">NIL domain-containing protein</fullName>
    </submittedName>
</protein>
<gene>
    <name evidence="2" type="ORF">PCC79_11325</name>
</gene>
<sequence>MTLDLVFVQQSAAGATFAQLAADLGVELRLVAQRITTMEIFPVSVLTVELTAEPGLLEAATRWFAQRGIHRLA</sequence>
<dbReference type="InterPro" id="IPR045865">
    <property type="entry name" value="ACT-like_dom_sf"/>
</dbReference>
<proteinExistence type="predicted"/>
<evidence type="ECO:0000313" key="3">
    <source>
        <dbReference type="Proteomes" id="UP001434337"/>
    </source>
</evidence>
<reference evidence="2 3" key="1">
    <citation type="journal article" date="2023" name="Environ Microbiome">
        <title>A coral-associated actinobacterium mitigates coral bleaching under heat stress.</title>
        <authorList>
            <person name="Li J."/>
            <person name="Zou Y."/>
            <person name="Li Q."/>
            <person name="Zhang J."/>
            <person name="Bourne D.G."/>
            <person name="Lyu Y."/>
            <person name="Liu C."/>
            <person name="Zhang S."/>
        </authorList>
    </citation>
    <scope>NUCLEOTIDE SEQUENCE [LARGE SCALE GENOMIC DNA]</scope>
    <source>
        <strain evidence="2 3">SCSIO 13291</strain>
    </source>
</reference>
<evidence type="ECO:0000259" key="1">
    <source>
        <dbReference type="Pfam" id="PF09383"/>
    </source>
</evidence>
<dbReference type="Pfam" id="PF09383">
    <property type="entry name" value="NIL"/>
    <property type="match status" value="1"/>
</dbReference>
<dbReference type="Gene3D" id="3.30.70.260">
    <property type="match status" value="1"/>
</dbReference>